<dbReference type="EMBL" id="CM004388">
    <property type="protein sequence ID" value="KAG8661154.1"/>
    <property type="molecule type" value="Genomic_DNA"/>
</dbReference>
<accession>A0ACB7IAA7</accession>
<organism evidence="1 2">
    <name type="scientific">Manihot esculenta</name>
    <name type="common">Cassava</name>
    <name type="synonym">Jatropha manihot</name>
    <dbReference type="NCBI Taxonomy" id="3983"/>
    <lineage>
        <taxon>Eukaryota</taxon>
        <taxon>Viridiplantae</taxon>
        <taxon>Streptophyta</taxon>
        <taxon>Embryophyta</taxon>
        <taxon>Tracheophyta</taxon>
        <taxon>Spermatophyta</taxon>
        <taxon>Magnoliopsida</taxon>
        <taxon>eudicotyledons</taxon>
        <taxon>Gunneridae</taxon>
        <taxon>Pentapetalae</taxon>
        <taxon>rosids</taxon>
        <taxon>fabids</taxon>
        <taxon>Malpighiales</taxon>
        <taxon>Euphorbiaceae</taxon>
        <taxon>Crotonoideae</taxon>
        <taxon>Manihoteae</taxon>
        <taxon>Manihot</taxon>
    </lineage>
</organism>
<protein>
    <submittedName>
        <fullName evidence="1">Uncharacterized protein</fullName>
    </submittedName>
</protein>
<name>A0ACB7IAA7_MANES</name>
<keyword evidence="2" id="KW-1185">Reference proteome</keyword>
<sequence>MDDHLTKDPPTDETHRDWMRDDARLFLQIQNSIYSELMEYLEFLYSSKMNIFCIYDVCKAFYRVEKNDKTLTSYFMDFKRVYEELNVLMPFSIDVKTQQTQREQMAVMSFLAGLPPEFETAKSQILFDSEISLLHDVFTRVLHTESPIPSHPIGALVSRNDSGRQNNRGRQREGFNDCKGSQRSGKIGSTSDSGGIICYYCHEPGHTKKTCHKLHNKNERTQMAHMAVEASSD</sequence>
<reference evidence="2" key="1">
    <citation type="journal article" date="2016" name="Nat. Biotechnol.">
        <title>Sequencing wild and cultivated cassava and related species reveals extensive interspecific hybridization and genetic diversity.</title>
        <authorList>
            <person name="Bredeson J.V."/>
            <person name="Lyons J.B."/>
            <person name="Prochnik S.E."/>
            <person name="Wu G.A."/>
            <person name="Ha C.M."/>
            <person name="Edsinger-Gonzales E."/>
            <person name="Grimwood J."/>
            <person name="Schmutz J."/>
            <person name="Rabbi I.Y."/>
            <person name="Egesi C."/>
            <person name="Nauluvula P."/>
            <person name="Lebot V."/>
            <person name="Ndunguru J."/>
            <person name="Mkamilo G."/>
            <person name="Bart R.S."/>
            <person name="Setter T.L."/>
            <person name="Gleadow R.M."/>
            <person name="Kulakow P."/>
            <person name="Ferguson M.E."/>
            <person name="Rounsley S."/>
            <person name="Rokhsar D.S."/>
        </authorList>
    </citation>
    <scope>NUCLEOTIDE SEQUENCE [LARGE SCALE GENOMIC DNA]</scope>
    <source>
        <strain evidence="2">cv. AM560-2</strain>
    </source>
</reference>
<gene>
    <name evidence="1" type="ORF">MANES_02G211261v8</name>
</gene>
<proteinExistence type="predicted"/>
<comment type="caution">
    <text evidence="1">The sequence shown here is derived from an EMBL/GenBank/DDBJ whole genome shotgun (WGS) entry which is preliminary data.</text>
</comment>
<evidence type="ECO:0000313" key="2">
    <source>
        <dbReference type="Proteomes" id="UP000091857"/>
    </source>
</evidence>
<evidence type="ECO:0000313" key="1">
    <source>
        <dbReference type="EMBL" id="KAG8661154.1"/>
    </source>
</evidence>
<dbReference type="Proteomes" id="UP000091857">
    <property type="component" value="Chromosome 2"/>
</dbReference>